<protein>
    <submittedName>
        <fullName evidence="2">Putative Zn-finger containing protein</fullName>
    </submittedName>
</protein>
<feature type="compositionally biased region" description="Polar residues" evidence="1">
    <location>
        <begin position="80"/>
        <end position="101"/>
    </location>
</feature>
<dbReference type="Proteomes" id="UP000663586">
    <property type="component" value="Chromosome"/>
</dbReference>
<evidence type="ECO:0000256" key="1">
    <source>
        <dbReference type="SAM" id="MobiDB-lite"/>
    </source>
</evidence>
<keyword evidence="3" id="KW-1185">Reference proteome</keyword>
<dbReference type="PANTHER" id="PTHR16537">
    <property type="entry name" value="SJOEGREN SYNDROME/SCLERODERMA AUTOANTIGEN 1"/>
    <property type="match status" value="1"/>
</dbReference>
<accession>A0A897MQX4</accession>
<evidence type="ECO:0000313" key="3">
    <source>
        <dbReference type="Proteomes" id="UP000663586"/>
    </source>
</evidence>
<dbReference type="InterPro" id="IPR009563">
    <property type="entry name" value="SSSCA1"/>
</dbReference>
<dbReference type="Pfam" id="PF06677">
    <property type="entry name" value="Auto_anti-p27"/>
    <property type="match status" value="1"/>
</dbReference>
<feature type="compositionally biased region" description="Basic and acidic residues" evidence="1">
    <location>
        <begin position="171"/>
        <end position="195"/>
    </location>
</feature>
<evidence type="ECO:0000313" key="2">
    <source>
        <dbReference type="EMBL" id="QSG01379.1"/>
    </source>
</evidence>
<dbReference type="InterPro" id="IPR051888">
    <property type="entry name" value="UPF0148_domain"/>
</dbReference>
<dbReference type="AlphaFoldDB" id="A0A897MQX4"/>
<feature type="region of interest" description="Disordered" evidence="1">
    <location>
        <begin position="1"/>
        <end position="35"/>
    </location>
</feature>
<sequence>MHVLHTDMSEFDKEAEREKLREKYGEEQADREATEHMSELLLQGATMTNKHCDACGDPIFRQNGREFCPSCGQTADGDVPQQTAQAESAATNDEGTNDQPTTPRPGATPQPEQVQDHQGTTDPSPPGTDTADTASTPTAQHVETPTTGLADAQAALTDTITQLARQAAQESDPRQATERLAAAREAAEALDALRR</sequence>
<proteinExistence type="predicted"/>
<dbReference type="EMBL" id="CP064786">
    <property type="protein sequence ID" value="QSG01379.1"/>
    <property type="molecule type" value="Genomic_DNA"/>
</dbReference>
<organism evidence="2 3">
    <name type="scientific">Natranaeroarchaeum sulfidigenes</name>
    <dbReference type="NCBI Taxonomy" id="2784880"/>
    <lineage>
        <taxon>Archaea</taxon>
        <taxon>Methanobacteriati</taxon>
        <taxon>Methanobacteriota</taxon>
        <taxon>Stenosarchaea group</taxon>
        <taxon>Halobacteria</taxon>
        <taxon>Halobacteriales</taxon>
        <taxon>Natronoarchaeaceae</taxon>
        <taxon>Natranaeroarchaeum</taxon>
    </lineage>
</organism>
<feature type="compositionally biased region" description="Low complexity" evidence="1">
    <location>
        <begin position="127"/>
        <end position="139"/>
    </location>
</feature>
<feature type="region of interest" description="Disordered" evidence="1">
    <location>
        <begin position="56"/>
        <end position="195"/>
    </location>
</feature>
<gene>
    <name evidence="2" type="ORF">AArcS_0139</name>
</gene>
<dbReference type="KEGG" id="hara:AArcS_0139"/>
<reference evidence="2" key="1">
    <citation type="submission" date="2020-11" db="EMBL/GenBank/DDBJ databases">
        <title>Carbohydrate-dependent, anaerobic sulfur respiration: A novel catabolism in halophilic archaea.</title>
        <authorList>
            <person name="Sorokin D.Y."/>
            <person name="Messina E."/>
            <person name="Smedile F."/>
            <person name="La Cono V."/>
            <person name="Hallsworth J.E."/>
            <person name="Yakimov M.M."/>
        </authorList>
    </citation>
    <scope>NUCLEOTIDE SEQUENCE</scope>
    <source>
        <strain evidence="2">AArc-S</strain>
    </source>
</reference>
<name>A0A897MQX4_9EURY</name>
<dbReference type="PANTHER" id="PTHR16537:SF1">
    <property type="entry name" value="PROTEIN ZNRD2"/>
    <property type="match status" value="1"/>
</dbReference>